<dbReference type="EMBL" id="JACIGI010000009">
    <property type="protein sequence ID" value="MBB4285746.1"/>
    <property type="molecule type" value="Genomic_DNA"/>
</dbReference>
<organism evidence="2 3">
    <name type="scientific">Roseospira goensis</name>
    <dbReference type="NCBI Taxonomy" id="391922"/>
    <lineage>
        <taxon>Bacteria</taxon>
        <taxon>Pseudomonadati</taxon>
        <taxon>Pseudomonadota</taxon>
        <taxon>Alphaproteobacteria</taxon>
        <taxon>Rhodospirillales</taxon>
        <taxon>Rhodospirillaceae</taxon>
        <taxon>Roseospira</taxon>
    </lineage>
</organism>
<feature type="chain" id="PRO_5031112376" evidence="1">
    <location>
        <begin position="36"/>
        <end position="111"/>
    </location>
</feature>
<evidence type="ECO:0000256" key="1">
    <source>
        <dbReference type="SAM" id="SignalP"/>
    </source>
</evidence>
<protein>
    <submittedName>
        <fullName evidence="2">Uncharacterized protein</fullName>
    </submittedName>
</protein>
<keyword evidence="1" id="KW-0732">Signal</keyword>
<comment type="caution">
    <text evidence="2">The sequence shown here is derived from an EMBL/GenBank/DDBJ whole genome shotgun (WGS) entry which is preliminary data.</text>
</comment>
<accession>A0A7W6RZ62</accession>
<gene>
    <name evidence="2" type="ORF">GGD88_001466</name>
</gene>
<dbReference type="RefSeq" id="WP_184433476.1">
    <property type="nucleotide sequence ID" value="NZ_JACIGI010000009.1"/>
</dbReference>
<dbReference type="Proteomes" id="UP000555728">
    <property type="component" value="Unassembled WGS sequence"/>
</dbReference>
<evidence type="ECO:0000313" key="2">
    <source>
        <dbReference type="EMBL" id="MBB4285746.1"/>
    </source>
</evidence>
<reference evidence="2 3" key="1">
    <citation type="submission" date="2020-08" db="EMBL/GenBank/DDBJ databases">
        <title>Genome sequencing of Purple Non-Sulfur Bacteria from various extreme environments.</title>
        <authorList>
            <person name="Mayer M."/>
        </authorList>
    </citation>
    <scope>NUCLEOTIDE SEQUENCE [LARGE SCALE GENOMIC DNA]</scope>
    <source>
        <strain evidence="2 3">JA135</strain>
    </source>
</reference>
<name>A0A7W6RZ62_9PROT</name>
<evidence type="ECO:0000313" key="3">
    <source>
        <dbReference type="Proteomes" id="UP000555728"/>
    </source>
</evidence>
<sequence>MTRRRRAPRAAAGALTLAALALAALALPAGPPGWAADPDTMPGPRVMLCLYGADGTILAGSADCPPRVRPEDAMLADAHCFYDTKGRLWRGLPRCPRTAPAFLMDEADSQR</sequence>
<keyword evidence="3" id="KW-1185">Reference proteome</keyword>
<dbReference type="AlphaFoldDB" id="A0A7W6RZ62"/>
<proteinExistence type="predicted"/>
<feature type="signal peptide" evidence="1">
    <location>
        <begin position="1"/>
        <end position="35"/>
    </location>
</feature>